<protein>
    <submittedName>
        <fullName evidence="6">TetR/AcrR family transcriptional regulator</fullName>
    </submittedName>
</protein>
<dbReference type="Gene3D" id="1.10.357.10">
    <property type="entry name" value="Tetracycline Repressor, domain 2"/>
    <property type="match status" value="1"/>
</dbReference>
<accession>A0ABP9A119</accession>
<dbReference type="PANTHER" id="PTHR30055:SF234">
    <property type="entry name" value="HTH-TYPE TRANSCRIPTIONAL REGULATOR BETI"/>
    <property type="match status" value="1"/>
</dbReference>
<dbReference type="Gene3D" id="1.10.10.60">
    <property type="entry name" value="Homeodomain-like"/>
    <property type="match status" value="1"/>
</dbReference>
<name>A0ABP9A119_9PSEU</name>
<dbReference type="PRINTS" id="PR00455">
    <property type="entry name" value="HTHTETR"/>
</dbReference>
<keyword evidence="2 4" id="KW-0238">DNA-binding</keyword>
<feature type="domain" description="HTH tetR-type" evidence="5">
    <location>
        <begin position="10"/>
        <end position="70"/>
    </location>
</feature>
<dbReference type="EMBL" id="BAABHO010000001">
    <property type="protein sequence ID" value="GAA4771787.1"/>
    <property type="molecule type" value="Genomic_DNA"/>
</dbReference>
<dbReference type="SUPFAM" id="SSF46689">
    <property type="entry name" value="Homeodomain-like"/>
    <property type="match status" value="1"/>
</dbReference>
<evidence type="ECO:0000259" key="5">
    <source>
        <dbReference type="PROSITE" id="PS50977"/>
    </source>
</evidence>
<dbReference type="InterPro" id="IPR050109">
    <property type="entry name" value="HTH-type_TetR-like_transc_reg"/>
</dbReference>
<dbReference type="InterPro" id="IPR001647">
    <property type="entry name" value="HTH_TetR"/>
</dbReference>
<keyword evidence="7" id="KW-1185">Reference proteome</keyword>
<dbReference type="PROSITE" id="PS50977">
    <property type="entry name" value="HTH_TETR_2"/>
    <property type="match status" value="1"/>
</dbReference>
<keyword evidence="3" id="KW-0804">Transcription</keyword>
<gene>
    <name evidence="6" type="ORF">GCM10023200_00120</name>
</gene>
<evidence type="ECO:0000256" key="2">
    <source>
        <dbReference type="ARBA" id="ARBA00023125"/>
    </source>
</evidence>
<reference evidence="7" key="1">
    <citation type="journal article" date="2019" name="Int. J. Syst. Evol. Microbiol.">
        <title>The Global Catalogue of Microorganisms (GCM) 10K type strain sequencing project: providing services to taxonomists for standard genome sequencing and annotation.</title>
        <authorList>
            <consortium name="The Broad Institute Genomics Platform"/>
            <consortium name="The Broad Institute Genome Sequencing Center for Infectious Disease"/>
            <person name="Wu L."/>
            <person name="Ma J."/>
        </authorList>
    </citation>
    <scope>NUCLEOTIDE SEQUENCE [LARGE SCALE GENOMIC DNA]</scope>
    <source>
        <strain evidence="7">JCM 17979</strain>
    </source>
</reference>
<dbReference type="PANTHER" id="PTHR30055">
    <property type="entry name" value="HTH-TYPE TRANSCRIPTIONAL REGULATOR RUTR"/>
    <property type="match status" value="1"/>
</dbReference>
<dbReference type="InterPro" id="IPR009057">
    <property type="entry name" value="Homeodomain-like_sf"/>
</dbReference>
<evidence type="ECO:0000313" key="6">
    <source>
        <dbReference type="EMBL" id="GAA4771787.1"/>
    </source>
</evidence>
<evidence type="ECO:0000256" key="1">
    <source>
        <dbReference type="ARBA" id="ARBA00023015"/>
    </source>
</evidence>
<proteinExistence type="predicted"/>
<organism evidence="6 7">
    <name type="scientific">Actinomycetospora chlora</name>
    <dbReference type="NCBI Taxonomy" id="663608"/>
    <lineage>
        <taxon>Bacteria</taxon>
        <taxon>Bacillati</taxon>
        <taxon>Actinomycetota</taxon>
        <taxon>Actinomycetes</taxon>
        <taxon>Pseudonocardiales</taxon>
        <taxon>Pseudonocardiaceae</taxon>
        <taxon>Actinomycetospora</taxon>
    </lineage>
</organism>
<evidence type="ECO:0000256" key="4">
    <source>
        <dbReference type="PROSITE-ProRule" id="PRU00335"/>
    </source>
</evidence>
<evidence type="ECO:0000256" key="3">
    <source>
        <dbReference type="ARBA" id="ARBA00023163"/>
    </source>
</evidence>
<sequence>MAGLRETKKAQTRQRIADAATLLFVERGFDAVSVAEVAAAAEVSKMTVFNHFPRKEDMFFDRIPEATALLVDAVRARAPGTTPLAAVRALLLELTAQRHPLSGIRDGVGPFLRTVQESPALVARLREVGGEIEDAVSAVFAEAGVVRPELLAALTVAAIRTVVLAGSRRILAGEASAAVVEDHVAALHAAFDALERAAAGPASQPRASS</sequence>
<comment type="caution">
    <text evidence="6">The sequence shown here is derived from an EMBL/GenBank/DDBJ whole genome shotgun (WGS) entry which is preliminary data.</text>
</comment>
<evidence type="ECO:0000313" key="7">
    <source>
        <dbReference type="Proteomes" id="UP001500928"/>
    </source>
</evidence>
<feature type="DNA-binding region" description="H-T-H motif" evidence="4">
    <location>
        <begin position="33"/>
        <end position="52"/>
    </location>
</feature>
<dbReference type="Proteomes" id="UP001500928">
    <property type="component" value="Unassembled WGS sequence"/>
</dbReference>
<dbReference type="RefSeq" id="WP_345410076.1">
    <property type="nucleotide sequence ID" value="NZ_BAABHO010000001.1"/>
</dbReference>
<dbReference type="Pfam" id="PF00440">
    <property type="entry name" value="TetR_N"/>
    <property type="match status" value="1"/>
</dbReference>
<keyword evidence="1" id="KW-0805">Transcription regulation</keyword>